<dbReference type="PANTHER" id="PTHR47639">
    <property type="entry name" value="BTB/POZ DOMAIN-CONTAINING PROTEIN 18"/>
    <property type="match status" value="1"/>
</dbReference>
<feature type="region of interest" description="Disordered" evidence="1">
    <location>
        <begin position="216"/>
        <end position="282"/>
    </location>
</feature>
<dbReference type="GO" id="GO:0032968">
    <property type="term" value="P:positive regulation of transcription elongation by RNA polymerase II"/>
    <property type="evidence" value="ECO:0007669"/>
    <property type="project" value="InterPro"/>
</dbReference>
<feature type="compositionally biased region" description="Basic and acidic residues" evidence="1">
    <location>
        <begin position="230"/>
        <end position="246"/>
    </location>
</feature>
<dbReference type="Proteomes" id="UP000694569">
    <property type="component" value="Unplaced"/>
</dbReference>
<feature type="compositionally biased region" description="Basic and acidic residues" evidence="1">
    <location>
        <begin position="372"/>
        <end position="382"/>
    </location>
</feature>
<feature type="compositionally biased region" description="Low complexity" evidence="1">
    <location>
        <begin position="1300"/>
        <end position="1312"/>
    </location>
</feature>
<sequence length="1319" mass="144805">MGACEDKGIHYLQGGWKRTKVGEMSRGLQLSYGNPRLMRTLFLQLQQQQLAGLFCDLLLKGEGEGVHVHACVLAACSPYLNKRIAALGQRAMLAPESQKRTEFSRRVLNMPGFSRNTLYALVRYMYTSELVVSPSEVQDVLTAAKLLQIPELEVLKLESGRLVRSVSGRRLNRECFVEKTVKVNPVAVSRRSQQKPSVCDMSKDWPAGRLIAGLHNSKSVKEASPPGLVRDLENKTAKAEENRDIQSKLSTELSQDPQAKGTKSNKPKINRNLHRNAKVDNLILDPQGKPSIVRRTGAAQLIRERQAGVVEAVKILQCKAAGPSKTQDKAGKEGGNEHFRVATLEQGRATEPSQKGGESTSELSQNQQGRAASHEPKLKRDKPMVISNQEEHGEEAKQNKGNQSGAVLCRKAADDKVPVAVLSQGRPTMAKLGRNKEAEVNFSVLNKDNQGGALQQLEQKGGAAVNGQITYLQGDIEVSEAPIRQEDNSMASVTDVSQNNEGVDTASLFKNCGPAVTKQRMEKQGRPATVKLVLKNKIGTSLANRKRQQKGKGKLGKATPAAQTFPFTGKPNKVQQNDLNLEYWVSLYNNQECKAVMTLSESKEEDLATMPERKCNQIKGATVTSPKAGTEGKASVIEQSPGKKFITDPSDGEKGIPKVTTPGGIKNSKVSEQKQENGGRAADLLNPCKKELDYVNGLSQRKNDETTITEEREDLVDCIAETEQHGEAGAQHDQNEGAAEKSTKPLKEKPVAEIGGRKPRNMFTTQRRYKQGRVLDSVPSRASPGRTSTMGSTIDKTEREFEECIHTLKRESTERLDTQEKEEETSGREGAVGTCNLSQHSMENREKDVLEESWSINTDTCMNQQEILKKTKASRHLQVKVTDAIEERKGIVSQASRDMQTCSPKSDVHKYIPKKSTKLEESKCIRSKKLMTGTGASGAGRESRTKTDKHPHVNKPNTQRIEHDKAVKPVQDQVGTAGNGEMQGKTTGVNKGLDIKTTGEKRPRAAEVDVNENTCSTVLVANTYCASLNQQHNLQELQSPKPAKRARPSAIDFGTALEYADQHLVTSNRSRQTSNQTQSGINKSNVGFQSPKPHHSKAVHAETPKRVDLNGNGFKYMSESLISVNNEGLEEGRSKVDGENLPKDLENESNPCSDCGIVQASPCNSQDTITVMGKGTKAIRPTCPESVMMLPDVGKPKVVSKPISEPTLEPHNLYKNGNQENKSCCPVEAEEGVWVKEQRSRNIQFELFLAEEKKAEQWRSREKDEHLSELEDLLQQMLNNSSPSSPELDVGRPSPAGARSLGLLPDLSSGSDTDVDVLD</sequence>
<feature type="compositionally biased region" description="Polar residues" evidence="1">
    <location>
        <begin position="1276"/>
        <end position="1285"/>
    </location>
</feature>
<feature type="region of interest" description="Disordered" evidence="1">
    <location>
        <begin position="974"/>
        <end position="1005"/>
    </location>
</feature>
<dbReference type="InterPro" id="IPR000210">
    <property type="entry name" value="BTB/POZ_dom"/>
</dbReference>
<feature type="region of interest" description="Disordered" evidence="1">
    <location>
        <begin position="544"/>
        <end position="573"/>
    </location>
</feature>
<feature type="compositionally biased region" description="Polar residues" evidence="1">
    <location>
        <begin position="785"/>
        <end position="794"/>
    </location>
</feature>
<feature type="compositionally biased region" description="Polar residues" evidence="1">
    <location>
        <begin position="1066"/>
        <end position="1088"/>
    </location>
</feature>
<dbReference type="Ensembl" id="ENSLLET00000025362.1">
    <property type="protein sequence ID" value="ENSLLEP00000024431.1"/>
    <property type="gene ID" value="ENSLLEG00000015532.1"/>
</dbReference>
<proteinExistence type="predicted"/>
<feature type="compositionally biased region" description="Basic and acidic residues" evidence="1">
    <location>
        <begin position="795"/>
        <end position="827"/>
    </location>
</feature>
<dbReference type="InterPro" id="IPR011333">
    <property type="entry name" value="SKP1/BTB/POZ_sf"/>
</dbReference>
<feature type="region of interest" description="Disordered" evidence="1">
    <location>
        <begin position="342"/>
        <end position="382"/>
    </location>
</feature>
<reference evidence="3" key="2">
    <citation type="submission" date="2025-09" db="UniProtKB">
        <authorList>
            <consortium name="Ensembl"/>
        </authorList>
    </citation>
    <scope>IDENTIFICATION</scope>
</reference>
<name>A0A8C5PL25_9ANUR</name>
<feature type="domain" description="BTB" evidence="2">
    <location>
        <begin position="55"/>
        <end position="134"/>
    </location>
</feature>
<feature type="compositionally biased region" description="Basic and acidic residues" evidence="1">
    <location>
        <begin position="993"/>
        <end position="1005"/>
    </location>
</feature>
<protein>
    <recommendedName>
        <fullName evidence="2">BTB domain-containing protein</fullName>
    </recommendedName>
</protein>
<feature type="region of interest" description="Disordered" evidence="1">
    <location>
        <begin position="1066"/>
        <end position="1103"/>
    </location>
</feature>
<feature type="region of interest" description="Disordered" evidence="1">
    <location>
        <begin position="1266"/>
        <end position="1319"/>
    </location>
</feature>
<evidence type="ECO:0000313" key="4">
    <source>
        <dbReference type="Proteomes" id="UP000694569"/>
    </source>
</evidence>
<feature type="compositionally biased region" description="Basic residues" evidence="1">
    <location>
        <begin position="263"/>
        <end position="276"/>
    </location>
</feature>
<evidence type="ECO:0000259" key="2">
    <source>
        <dbReference type="PROSITE" id="PS50097"/>
    </source>
</evidence>
<dbReference type="InterPro" id="IPR042915">
    <property type="entry name" value="BTBD18"/>
</dbReference>
<dbReference type="PROSITE" id="PS50097">
    <property type="entry name" value="BTB"/>
    <property type="match status" value="1"/>
</dbReference>
<dbReference type="PANTHER" id="PTHR47639:SF1">
    <property type="entry name" value="BTB_POZ DOMAIN-CONTAINING PROTEIN 18"/>
    <property type="match status" value="1"/>
</dbReference>
<evidence type="ECO:0000313" key="3">
    <source>
        <dbReference type="Ensembl" id="ENSLLEP00000024431.1"/>
    </source>
</evidence>
<dbReference type="SUPFAM" id="SSF54695">
    <property type="entry name" value="POZ domain"/>
    <property type="match status" value="1"/>
</dbReference>
<feature type="compositionally biased region" description="Basic and acidic residues" evidence="1">
    <location>
        <begin position="733"/>
        <end position="751"/>
    </location>
</feature>
<feature type="compositionally biased region" description="Polar residues" evidence="1">
    <location>
        <begin position="247"/>
        <end position="262"/>
    </location>
</feature>
<feature type="compositionally biased region" description="Polar residues" evidence="1">
    <location>
        <begin position="351"/>
        <end position="370"/>
    </location>
</feature>
<feature type="region of interest" description="Disordered" evidence="1">
    <location>
        <begin position="930"/>
        <end position="956"/>
    </location>
</feature>
<reference evidence="3" key="1">
    <citation type="submission" date="2025-08" db="UniProtKB">
        <authorList>
            <consortium name="Ensembl"/>
        </authorList>
    </citation>
    <scope>IDENTIFICATION</scope>
</reference>
<dbReference type="OrthoDB" id="9905791at2759"/>
<keyword evidence="4" id="KW-1185">Reference proteome</keyword>
<feature type="region of interest" description="Disordered" evidence="1">
    <location>
        <begin position="718"/>
        <end position="848"/>
    </location>
</feature>
<organism evidence="3 4">
    <name type="scientific">Leptobrachium leishanense</name>
    <name type="common">Leishan spiny toad</name>
    <dbReference type="NCBI Taxonomy" id="445787"/>
    <lineage>
        <taxon>Eukaryota</taxon>
        <taxon>Metazoa</taxon>
        <taxon>Chordata</taxon>
        <taxon>Craniata</taxon>
        <taxon>Vertebrata</taxon>
        <taxon>Euteleostomi</taxon>
        <taxon>Amphibia</taxon>
        <taxon>Batrachia</taxon>
        <taxon>Anura</taxon>
        <taxon>Pelobatoidea</taxon>
        <taxon>Megophryidae</taxon>
        <taxon>Leptobrachium</taxon>
    </lineage>
</organism>
<dbReference type="GeneTree" id="ENSGT00560000078563"/>
<feature type="region of interest" description="Disordered" evidence="1">
    <location>
        <begin position="642"/>
        <end position="684"/>
    </location>
</feature>
<feature type="compositionally biased region" description="Basic residues" evidence="1">
    <location>
        <begin position="544"/>
        <end position="555"/>
    </location>
</feature>
<dbReference type="Pfam" id="PF00651">
    <property type="entry name" value="BTB"/>
    <property type="match status" value="1"/>
</dbReference>
<dbReference type="Gene3D" id="3.30.710.10">
    <property type="entry name" value="Potassium Channel Kv1.1, Chain A"/>
    <property type="match status" value="1"/>
</dbReference>
<dbReference type="SMART" id="SM00225">
    <property type="entry name" value="BTB"/>
    <property type="match status" value="1"/>
</dbReference>
<evidence type="ECO:0000256" key="1">
    <source>
        <dbReference type="SAM" id="MobiDB-lite"/>
    </source>
</evidence>
<feature type="compositionally biased region" description="Basic and acidic residues" evidence="1">
    <location>
        <begin position="941"/>
        <end position="951"/>
    </location>
</feature>
<accession>A0A8C5PL25</accession>